<keyword evidence="1" id="KW-0812">Transmembrane</keyword>
<reference evidence="2 3" key="1">
    <citation type="submission" date="2016-05" db="EMBL/GenBank/DDBJ databases">
        <title>Complete genome sequence of Novosphingobium guangzhouense SA925(T).</title>
        <authorList>
            <person name="Sha S."/>
        </authorList>
    </citation>
    <scope>NUCLEOTIDE SEQUENCE [LARGE SCALE GENOMIC DNA]</scope>
    <source>
        <strain evidence="2 3">SA925</strain>
    </source>
</reference>
<accession>A0A2K2G495</accession>
<protein>
    <submittedName>
        <fullName evidence="2">Uncharacterized protein</fullName>
    </submittedName>
</protein>
<evidence type="ECO:0000313" key="2">
    <source>
        <dbReference type="EMBL" id="PNU05841.1"/>
    </source>
</evidence>
<comment type="caution">
    <text evidence="2">The sequence shown here is derived from an EMBL/GenBank/DDBJ whole genome shotgun (WGS) entry which is preliminary data.</text>
</comment>
<evidence type="ECO:0000256" key="1">
    <source>
        <dbReference type="SAM" id="Phobius"/>
    </source>
</evidence>
<sequence length="59" mass="6286">MIKSAMTIIGGIFTTYSGFHTLDDGSQFTGWLKIIGGTLACILGAIMIADQYLSNKTAK</sequence>
<dbReference type="EMBL" id="LYMM01000022">
    <property type="protein sequence ID" value="PNU05841.1"/>
    <property type="molecule type" value="Genomic_DNA"/>
</dbReference>
<proteinExistence type="predicted"/>
<name>A0A2K2G495_9SPHN</name>
<organism evidence="2 3">
    <name type="scientific">Novosphingobium guangzhouense</name>
    <dbReference type="NCBI Taxonomy" id="1850347"/>
    <lineage>
        <taxon>Bacteria</taxon>
        <taxon>Pseudomonadati</taxon>
        <taxon>Pseudomonadota</taxon>
        <taxon>Alphaproteobacteria</taxon>
        <taxon>Sphingomonadales</taxon>
        <taxon>Sphingomonadaceae</taxon>
        <taxon>Novosphingobium</taxon>
    </lineage>
</organism>
<keyword evidence="1" id="KW-0472">Membrane</keyword>
<feature type="transmembrane region" description="Helical" evidence="1">
    <location>
        <begin position="30"/>
        <end position="49"/>
    </location>
</feature>
<keyword evidence="3" id="KW-1185">Reference proteome</keyword>
<dbReference type="AlphaFoldDB" id="A0A2K2G495"/>
<dbReference type="Proteomes" id="UP000236327">
    <property type="component" value="Unassembled WGS sequence"/>
</dbReference>
<evidence type="ECO:0000313" key="3">
    <source>
        <dbReference type="Proteomes" id="UP000236327"/>
    </source>
</evidence>
<keyword evidence="1" id="KW-1133">Transmembrane helix</keyword>
<gene>
    <name evidence="2" type="ORF">A8V01_14850</name>
</gene>
<dbReference type="RefSeq" id="WP_103095047.1">
    <property type="nucleotide sequence ID" value="NZ_LYMM01000022.1"/>
</dbReference>